<evidence type="ECO:0008006" key="3">
    <source>
        <dbReference type="Google" id="ProtNLM"/>
    </source>
</evidence>
<sequence>MYCTKCTLPLSRHLQSPSLDIKEDSDTVQDTQATQHTLPQDSEKLFSVLHKDIACTATQLEVDLIMPHIASRQMHRPNCDVNSTEEYCRESMYILLLDNVLTDLELLNECVTIPLLQYGIRFRGRTAATVLDGEMCISKEKWKRESKAGHPLPEIVLSVIDSCDIDLFPTIRCFLDILLTLPVSVAGVERSFSNLQLVKSWLRT</sequence>
<dbReference type="InterPro" id="IPR052958">
    <property type="entry name" value="IFN-induced_PKR_regulator"/>
</dbReference>
<protein>
    <recommendedName>
        <fullName evidence="3">HAT C-terminal dimerisation domain-containing protein</fullName>
    </recommendedName>
</protein>
<dbReference type="EMBL" id="JARBHB010000007">
    <property type="protein sequence ID" value="KAJ8878970.1"/>
    <property type="molecule type" value="Genomic_DNA"/>
</dbReference>
<evidence type="ECO:0000313" key="1">
    <source>
        <dbReference type="EMBL" id="KAJ8878970.1"/>
    </source>
</evidence>
<comment type="caution">
    <text evidence="1">The sequence shown here is derived from an EMBL/GenBank/DDBJ whole genome shotgun (WGS) entry which is preliminary data.</text>
</comment>
<keyword evidence="2" id="KW-1185">Reference proteome</keyword>
<evidence type="ECO:0000313" key="2">
    <source>
        <dbReference type="Proteomes" id="UP001159363"/>
    </source>
</evidence>
<accession>A0ABQ9H3U3</accession>
<dbReference type="PANTHER" id="PTHR46289">
    <property type="entry name" value="52 KDA REPRESSOR OF THE INHIBITOR OF THE PROTEIN KINASE-LIKE PROTEIN-RELATED"/>
    <property type="match status" value="1"/>
</dbReference>
<organism evidence="1 2">
    <name type="scientific">Dryococelus australis</name>
    <dbReference type="NCBI Taxonomy" id="614101"/>
    <lineage>
        <taxon>Eukaryota</taxon>
        <taxon>Metazoa</taxon>
        <taxon>Ecdysozoa</taxon>
        <taxon>Arthropoda</taxon>
        <taxon>Hexapoda</taxon>
        <taxon>Insecta</taxon>
        <taxon>Pterygota</taxon>
        <taxon>Neoptera</taxon>
        <taxon>Polyneoptera</taxon>
        <taxon>Phasmatodea</taxon>
        <taxon>Verophasmatodea</taxon>
        <taxon>Anareolatae</taxon>
        <taxon>Phasmatidae</taxon>
        <taxon>Eurycanthinae</taxon>
        <taxon>Dryococelus</taxon>
    </lineage>
</organism>
<reference evidence="1 2" key="1">
    <citation type="submission" date="2023-02" db="EMBL/GenBank/DDBJ databases">
        <title>LHISI_Scaffold_Assembly.</title>
        <authorList>
            <person name="Stuart O.P."/>
            <person name="Cleave R."/>
            <person name="Magrath M.J.L."/>
            <person name="Mikheyev A.S."/>
        </authorList>
    </citation>
    <scope>NUCLEOTIDE SEQUENCE [LARGE SCALE GENOMIC DNA]</scope>
    <source>
        <strain evidence="1">Daus_M_001</strain>
        <tissue evidence="1">Leg muscle</tissue>
    </source>
</reference>
<gene>
    <name evidence="1" type="ORF">PR048_019574</name>
</gene>
<dbReference type="PANTHER" id="PTHR46289:SF14">
    <property type="entry name" value="DUF4371 DOMAIN-CONTAINING PROTEIN"/>
    <property type="match status" value="1"/>
</dbReference>
<name>A0ABQ9H3U3_9NEOP</name>
<proteinExistence type="predicted"/>
<dbReference type="Proteomes" id="UP001159363">
    <property type="component" value="Chromosome 6"/>
</dbReference>